<proteinExistence type="predicted"/>
<evidence type="ECO:0000313" key="2">
    <source>
        <dbReference type="Proteomes" id="UP000029622"/>
    </source>
</evidence>
<reference evidence="1 2" key="1">
    <citation type="submission" date="2013-12" db="EMBL/GenBank/DDBJ databases">
        <title>Draft genome sequence of Caloranaerobacter sp. H53214.</title>
        <authorList>
            <person name="Jiang L.J."/>
            <person name="Shao Z.Z."/>
            <person name="Long M.N."/>
        </authorList>
    </citation>
    <scope>NUCLEOTIDE SEQUENCE [LARGE SCALE GENOMIC DNA]</scope>
    <source>
        <strain evidence="1 2">H53214</strain>
    </source>
</reference>
<organism evidence="1 2">
    <name type="scientific">Caloranaerobacter azorensis H53214</name>
    <dbReference type="NCBI Taxonomy" id="1156417"/>
    <lineage>
        <taxon>Bacteria</taxon>
        <taxon>Bacillati</taxon>
        <taxon>Bacillota</taxon>
        <taxon>Tissierellia</taxon>
        <taxon>Tissierellales</taxon>
        <taxon>Thermohalobacteraceae</taxon>
        <taxon>Caloranaerobacter</taxon>
    </lineage>
</organism>
<gene>
    <name evidence="1" type="ORF">Y919_00875</name>
</gene>
<accession>A0A096CXL6</accession>
<dbReference type="Proteomes" id="UP000029622">
    <property type="component" value="Unassembled WGS sequence"/>
</dbReference>
<name>A0A096CXL6_9FIRM</name>
<dbReference type="AlphaFoldDB" id="A0A096CXL6"/>
<protein>
    <submittedName>
        <fullName evidence="1">Uncharacterized protein</fullName>
    </submittedName>
</protein>
<evidence type="ECO:0000313" key="1">
    <source>
        <dbReference type="EMBL" id="KGG81339.1"/>
    </source>
</evidence>
<dbReference type="RefSeq" id="WP_035161441.1">
    <property type="nucleotide sequence ID" value="NZ_AZTB01000002.1"/>
</dbReference>
<sequence>MDKNKIQVNELNRLYDEIYYSNNNDVEQALELISNLISEKEYEESGIEVNDLSDIIHIAIETLEEISEIFDSEGLIDSYNFVIEKLENLQNGELDDIIEEEYNKFFDDDFIDEYGDESEMEDY</sequence>
<comment type="caution">
    <text evidence="1">The sequence shown here is derived from an EMBL/GenBank/DDBJ whole genome shotgun (WGS) entry which is preliminary data.</text>
</comment>
<dbReference type="EMBL" id="AZTB01000002">
    <property type="protein sequence ID" value="KGG81339.1"/>
    <property type="molecule type" value="Genomic_DNA"/>
</dbReference>